<evidence type="ECO:0000256" key="4">
    <source>
        <dbReference type="ARBA" id="ARBA00022723"/>
    </source>
</evidence>
<dbReference type="PIRSF" id="PIRSF006429">
    <property type="entry name" value="GOGAT_lg_2"/>
    <property type="match status" value="1"/>
</dbReference>
<evidence type="ECO:0000256" key="5">
    <source>
        <dbReference type="ARBA" id="ARBA00023002"/>
    </source>
</evidence>
<dbReference type="InterPro" id="IPR002932">
    <property type="entry name" value="Glu_synthdom"/>
</dbReference>
<evidence type="ECO:0000313" key="12">
    <source>
        <dbReference type="EMBL" id="TLD02187.1"/>
    </source>
</evidence>
<evidence type="ECO:0000256" key="7">
    <source>
        <dbReference type="ARBA" id="ARBA00023014"/>
    </source>
</evidence>
<dbReference type="InterPro" id="IPR004108">
    <property type="entry name" value="Fe_hydrogenase_lsu_C"/>
</dbReference>
<keyword evidence="13" id="KW-1185">Reference proteome</keyword>
<dbReference type="SMART" id="SM00902">
    <property type="entry name" value="Fe_hyd_SSU"/>
    <property type="match status" value="1"/>
</dbReference>
<evidence type="ECO:0000259" key="11">
    <source>
        <dbReference type="PROSITE" id="PS51379"/>
    </source>
</evidence>
<dbReference type="Gene3D" id="3.40.50.1780">
    <property type="match status" value="1"/>
</dbReference>
<dbReference type="SUPFAM" id="SSF54862">
    <property type="entry name" value="4Fe-4S ferredoxins"/>
    <property type="match status" value="1"/>
</dbReference>
<evidence type="ECO:0000256" key="9">
    <source>
        <dbReference type="ARBA" id="ARBA00048151"/>
    </source>
</evidence>
<accession>A0A4U8QB22</accession>
<comment type="similarity">
    <text evidence="1">Belongs to the glutamate synthase family.</text>
</comment>
<dbReference type="EMBL" id="QGQD01000022">
    <property type="protein sequence ID" value="TLD02187.1"/>
    <property type="molecule type" value="Genomic_DNA"/>
</dbReference>
<dbReference type="InterPro" id="IPR024188">
    <property type="entry name" value="GltB"/>
</dbReference>
<keyword evidence="7" id="KW-0411">Iron-sulfur</keyword>
<feature type="domain" description="4Fe-4S ferredoxin-type" evidence="11">
    <location>
        <begin position="18"/>
        <end position="47"/>
    </location>
</feature>
<sequence length="949" mass="104537">MSKHQFTDIRVPIEPGNPSIQRHEEKCIKCGQCKQVCTNDIAVAGTYDLRKTGDIPICIHCGQCANVCPVESITEVYEYDQVREAVKAEEKIVIFSTSPSVRAALGEEFGLEEGSFVQDQMVALIRRLGADYVLDTNFAADLTIMEEASELVERVTKANKPLPQFTSCCPAWVKFVETYYPDMREHISTAKSPIGMQGPTIKTYFAKKMGIDPEKIVNVAVTPCTAKKFEIRREEMNAASKYLGIEGMRDMDYVITTRELAKWAREEEIDFVSLEGSYYDDFMGEASGAGVIFGNTGGVMEAAVRTAYHFITKEEAPEELYDLQPVRGLQGIKEASVRIGDLDVKVAVVYGTANAKKLMEKIKTGEADYHFVEVMTCPGGCIGGGGQPKDTKWLGDTLREKRIKSLYDRDKSMELRLSHRNEEIVKLYEDFYGEPLSKLAEEMLHTGYFDRSGDLDAGSGEGMKGSVKSMSKFKCSICGYIYDEEKEGALFTELKECPICKNPINVFEKLGAQNSDVVISESSMTEEAVRAQDVESEEENENPLAYPKEYVRKDSNNRFMSEIHQMAMTGETIIEAMGTRMPMPNWDDILILGAQLNPPPLDEHAPVDITTVIGKHAKKPMVLEGPVYISHMSFGALSKEVKEALAKGSAMAKTAMCSGEGGILPEERDAAYKYIFEYVPNHYSVTPENLKNADAIEIKIGQGTKPGMGGHLPGGKVTPEIAKIRNKPIGQDVISPSKFEDINTKEDLRDIVDQLRFASEGRPIGIKIAAGRIEKDLEFCVFAKPDFITIDGRGGATGASPKIVRDATSVPTIYALYRARKYLDEAGADIDLVITGGLRISSDFAKAIAMGADAVAVASAGLIAAACQQYRICGSGNCPVGVATQDPELRKRLKVDSSAKRVANFLNCSFKDLKTFARITGHENLHDMNVSDLCTIDREISEFTNIPHA</sequence>
<evidence type="ECO:0000256" key="1">
    <source>
        <dbReference type="ARBA" id="ARBA00009716"/>
    </source>
</evidence>
<dbReference type="GO" id="GO:0051536">
    <property type="term" value="F:iron-sulfur cluster binding"/>
    <property type="evidence" value="ECO:0007669"/>
    <property type="project" value="UniProtKB-KW"/>
</dbReference>
<name>A0A4U8QB22_9FIRM</name>
<protein>
    <recommendedName>
        <fullName evidence="2">glutamate synthase (NADPH)</fullName>
        <ecNumber evidence="2">1.4.1.13</ecNumber>
    </recommendedName>
</protein>
<dbReference type="InterPro" id="IPR013352">
    <property type="entry name" value="Fe_hydrogenase_subset"/>
</dbReference>
<dbReference type="InterPro" id="IPR009016">
    <property type="entry name" value="Fe_hydrogenase"/>
</dbReference>
<keyword evidence="6" id="KW-0408">Iron</keyword>
<dbReference type="InterPro" id="IPR036991">
    <property type="entry name" value="Fe_hydrogenase_ssu_sf"/>
</dbReference>
<dbReference type="PROSITE" id="PS00198">
    <property type="entry name" value="4FE4S_FER_1"/>
    <property type="match status" value="1"/>
</dbReference>
<dbReference type="EC" id="1.4.1.13" evidence="2"/>
<dbReference type="GO" id="GO:0006537">
    <property type="term" value="P:glutamate biosynthetic process"/>
    <property type="evidence" value="ECO:0007669"/>
    <property type="project" value="UniProtKB-KW"/>
</dbReference>
<comment type="catalytic activity">
    <reaction evidence="9">
        <text>2 L-glutamate + NADP(+) = L-glutamine + 2-oxoglutarate + NADPH + H(+)</text>
        <dbReference type="Rhea" id="RHEA:15501"/>
        <dbReference type="ChEBI" id="CHEBI:15378"/>
        <dbReference type="ChEBI" id="CHEBI:16810"/>
        <dbReference type="ChEBI" id="CHEBI:29985"/>
        <dbReference type="ChEBI" id="CHEBI:57783"/>
        <dbReference type="ChEBI" id="CHEBI:58349"/>
        <dbReference type="ChEBI" id="CHEBI:58359"/>
        <dbReference type="EC" id="1.4.1.13"/>
    </reaction>
</comment>
<dbReference type="Gene3D" id="4.10.260.20">
    <property type="entry name" value="Iron hydrogenase, small subunit"/>
    <property type="match status" value="1"/>
</dbReference>
<dbReference type="Pfam" id="PF02906">
    <property type="entry name" value="Fe_hyd_lg_C"/>
    <property type="match status" value="1"/>
</dbReference>
<dbReference type="InterPro" id="IPR013785">
    <property type="entry name" value="Aldolase_TIM"/>
</dbReference>
<comment type="caution">
    <text evidence="12">The sequence shown here is derived from an EMBL/GenBank/DDBJ whole genome shotgun (WGS) entry which is preliminary data.</text>
</comment>
<keyword evidence="3" id="KW-0028">Amino-acid biosynthesis</keyword>
<reference evidence="12 13" key="1">
    <citation type="journal article" date="2019" name="Anaerobe">
        <title>Detection of Robinsoniella peoriensis in multiple bone samples of a trauma patient.</title>
        <authorList>
            <person name="Schrottner P."/>
            <person name="Hartwich K."/>
            <person name="Bunk B."/>
            <person name="Schober I."/>
            <person name="Helbig S."/>
            <person name="Rudolph W.W."/>
            <person name="Gunzer F."/>
        </authorList>
    </citation>
    <scope>NUCLEOTIDE SEQUENCE [LARGE SCALE GENOMIC DNA]</scope>
    <source>
        <strain evidence="12 13">DSM 106044</strain>
    </source>
</reference>
<dbReference type="InterPro" id="IPR017896">
    <property type="entry name" value="4Fe4S_Fe-S-bd"/>
</dbReference>
<keyword evidence="8" id="KW-0314">Glutamate biosynthesis</keyword>
<dbReference type="Pfam" id="PF01645">
    <property type="entry name" value="Glu_synthase"/>
    <property type="match status" value="1"/>
</dbReference>
<dbReference type="SUPFAM" id="SSF57802">
    <property type="entry name" value="Rubredoxin-like"/>
    <property type="match status" value="1"/>
</dbReference>
<dbReference type="PANTHER" id="PTHR43819">
    <property type="entry name" value="ARCHAEAL-TYPE GLUTAMATE SYNTHASE [NADPH]"/>
    <property type="match status" value="1"/>
</dbReference>
<dbReference type="Gene3D" id="3.20.20.70">
    <property type="entry name" value="Aldolase class I"/>
    <property type="match status" value="1"/>
</dbReference>
<gene>
    <name evidence="12" type="ORF">DSM106044_00993</name>
</gene>
<dbReference type="Gene3D" id="2.20.28.10">
    <property type="match status" value="1"/>
</dbReference>
<dbReference type="PIRSF" id="PIRSF500061">
    <property type="entry name" value="GOGAT_lg2_archl"/>
    <property type="match status" value="1"/>
</dbReference>
<evidence type="ECO:0000313" key="13">
    <source>
        <dbReference type="Proteomes" id="UP000306509"/>
    </source>
</evidence>
<dbReference type="GO" id="GO:0004355">
    <property type="term" value="F:glutamate synthase (NADPH) activity"/>
    <property type="evidence" value="ECO:0007669"/>
    <property type="project" value="UniProtKB-EC"/>
</dbReference>
<dbReference type="Proteomes" id="UP000306509">
    <property type="component" value="Unassembled WGS sequence"/>
</dbReference>
<evidence type="ECO:0000259" key="10">
    <source>
        <dbReference type="PROSITE" id="PS50903"/>
    </source>
</evidence>
<evidence type="ECO:0000256" key="3">
    <source>
        <dbReference type="ARBA" id="ARBA00022605"/>
    </source>
</evidence>
<keyword evidence="4" id="KW-0479">Metal-binding</keyword>
<keyword evidence="5 12" id="KW-0560">Oxidoreductase</keyword>
<dbReference type="STRING" id="180332.GCA_000797495_04264"/>
<dbReference type="GO" id="GO:0008901">
    <property type="term" value="F:ferredoxin hydrogenase activity"/>
    <property type="evidence" value="ECO:0007669"/>
    <property type="project" value="InterPro"/>
</dbReference>
<dbReference type="NCBIfam" id="TIGR02512">
    <property type="entry name" value="FeFe_hydrog_A"/>
    <property type="match status" value="1"/>
</dbReference>
<evidence type="ECO:0000256" key="6">
    <source>
        <dbReference type="ARBA" id="ARBA00023004"/>
    </source>
</evidence>
<proteinExistence type="inferred from homology"/>
<dbReference type="SUPFAM" id="SSF53920">
    <property type="entry name" value="Fe-only hydrogenase"/>
    <property type="match status" value="1"/>
</dbReference>
<dbReference type="CDD" id="cd02808">
    <property type="entry name" value="GltS_FMN"/>
    <property type="match status" value="1"/>
</dbReference>
<evidence type="ECO:0000256" key="8">
    <source>
        <dbReference type="ARBA" id="ARBA00023164"/>
    </source>
</evidence>
<dbReference type="GO" id="GO:0005506">
    <property type="term" value="F:iron ion binding"/>
    <property type="evidence" value="ECO:0007669"/>
    <property type="project" value="InterPro"/>
</dbReference>
<dbReference type="AlphaFoldDB" id="A0A4U8QB22"/>
<dbReference type="Gene3D" id="3.40.950.10">
    <property type="entry name" value="Fe-only Hydrogenase (Larger Subunit), Chain L, domain 3"/>
    <property type="match status" value="1"/>
</dbReference>
<dbReference type="InterPro" id="IPR024934">
    <property type="entry name" value="Rubredoxin-like_dom"/>
</dbReference>
<dbReference type="PROSITE" id="PS50903">
    <property type="entry name" value="RUBREDOXIN_LIKE"/>
    <property type="match status" value="1"/>
</dbReference>
<dbReference type="InterPro" id="IPR043578">
    <property type="entry name" value="GltB_archl_type"/>
</dbReference>
<dbReference type="PROSITE" id="PS51379">
    <property type="entry name" value="4FE4S_FER_2"/>
    <property type="match status" value="2"/>
</dbReference>
<dbReference type="Gene3D" id="3.30.70.20">
    <property type="match status" value="1"/>
</dbReference>
<organism evidence="12 13">
    <name type="scientific">Robinsoniella peoriensis</name>
    <dbReference type="NCBI Taxonomy" id="180332"/>
    <lineage>
        <taxon>Bacteria</taxon>
        <taxon>Bacillati</taxon>
        <taxon>Bacillota</taxon>
        <taxon>Clostridia</taxon>
        <taxon>Lachnospirales</taxon>
        <taxon>Lachnospiraceae</taxon>
        <taxon>Robinsoniella</taxon>
    </lineage>
</organism>
<dbReference type="PANTHER" id="PTHR43819:SF1">
    <property type="entry name" value="ARCHAEAL-TYPE GLUTAMATE SYNTHASE [NADPH]"/>
    <property type="match status" value="1"/>
</dbReference>
<dbReference type="SUPFAM" id="SSF51395">
    <property type="entry name" value="FMN-linked oxidoreductases"/>
    <property type="match status" value="1"/>
</dbReference>
<feature type="domain" description="4Fe-4S ferredoxin-type" evidence="11">
    <location>
        <begin position="49"/>
        <end position="78"/>
    </location>
</feature>
<evidence type="ECO:0000256" key="2">
    <source>
        <dbReference type="ARBA" id="ARBA00012079"/>
    </source>
</evidence>
<feature type="domain" description="Rubredoxin-like" evidence="10">
    <location>
        <begin position="470"/>
        <end position="510"/>
    </location>
</feature>
<dbReference type="InterPro" id="IPR017900">
    <property type="entry name" value="4Fe4S_Fe_S_CS"/>
</dbReference>
<dbReference type="Pfam" id="PF02256">
    <property type="entry name" value="Fe_hyd_SSU"/>
    <property type="match status" value="1"/>
</dbReference>
<dbReference type="InterPro" id="IPR003149">
    <property type="entry name" value="Fe_hydrogenase_ssu"/>
</dbReference>